<proteinExistence type="predicted"/>
<dbReference type="InterPro" id="IPR018775">
    <property type="entry name" value="RlaP"/>
</dbReference>
<dbReference type="GeneID" id="78464371"/>
<dbReference type="EMBL" id="LR590484">
    <property type="protein sequence ID" value="VTR48569.1"/>
    <property type="molecule type" value="Genomic_DNA"/>
</dbReference>
<reference evidence="1 2" key="1">
    <citation type="submission" date="2019-05" db="EMBL/GenBank/DDBJ databases">
        <authorList>
            <consortium name="Pathogen Informatics"/>
        </authorList>
    </citation>
    <scope>NUCLEOTIDE SEQUENCE [LARGE SCALE GENOMIC DNA]</scope>
    <source>
        <strain evidence="1 2">NCTC11429</strain>
    </source>
</reference>
<dbReference type="Proteomes" id="UP000308196">
    <property type="component" value="Chromosome"/>
</dbReference>
<dbReference type="GO" id="GO:0016740">
    <property type="term" value="F:transferase activity"/>
    <property type="evidence" value="ECO:0007669"/>
    <property type="project" value="UniProtKB-KW"/>
</dbReference>
<dbReference type="Pfam" id="PF10127">
    <property type="entry name" value="RlaP"/>
    <property type="match status" value="1"/>
</dbReference>
<dbReference type="AlphaFoldDB" id="A0A4U9VRT9"/>
<dbReference type="RefSeq" id="WP_028071254.1">
    <property type="nucleotide sequence ID" value="NZ_LR590484.1"/>
</dbReference>
<name>A0A4U9VRT9_9SPHI</name>
<keyword evidence="1" id="KW-0808">Transferase</keyword>
<dbReference type="STRING" id="1123265.GCA_000686625_04673"/>
<dbReference type="PANTHER" id="PTHR34817:SF1">
    <property type="entry name" value="NUCLEOTIDYLTRANSFERASE"/>
    <property type="match status" value="1"/>
</dbReference>
<dbReference type="PANTHER" id="PTHR34817">
    <property type="entry name" value="NUCLEOTIDYLTRANSFERASE"/>
    <property type="match status" value="1"/>
</dbReference>
<organism evidence="1 2">
    <name type="scientific">Sphingobacterium thalpophilum</name>
    <dbReference type="NCBI Taxonomy" id="259"/>
    <lineage>
        <taxon>Bacteria</taxon>
        <taxon>Pseudomonadati</taxon>
        <taxon>Bacteroidota</taxon>
        <taxon>Sphingobacteriia</taxon>
        <taxon>Sphingobacteriales</taxon>
        <taxon>Sphingobacteriaceae</taxon>
        <taxon>Sphingobacterium</taxon>
    </lineage>
</organism>
<gene>
    <name evidence="1" type="ORF">NCTC11429_03721</name>
</gene>
<evidence type="ECO:0000313" key="2">
    <source>
        <dbReference type="Proteomes" id="UP000308196"/>
    </source>
</evidence>
<sequence length="355" mass="41027">MTINELRDRGLILYEAVVGSRAYGLDTASSDTDIRGVFYLPLEYYLGNQYIAQVANASNDEVYYELGRFVELLSKSNPNILELLASPADCILYRDPIFDQFKIQDFITQEAATSFAQYGMVQVRKAKGLNKKINNPMDRARKSLLDFCFIIAGDRSEPLSMWLSKRQWKQENCGLVKIDHAKGMYALFYDQAQTMNYKGIVATMESHEVSCSAIGKEQALCAYLFVNHDAYSSYCKAYREYFSWVSERNENRFQGTMQHGGGYDAKNMMHTLRLLQQTKEILSDGKLNVRRLDREELLRIKSGVFTYDELFIRAQKLFQEVEELSLHSLLPAAPDQVKLRRQLVVMRKYLYQIKI</sequence>
<accession>A0A4U9VRT9</accession>
<protein>
    <submittedName>
        <fullName evidence="1">Predicted nucleotidyltransferase</fullName>
    </submittedName>
</protein>
<dbReference type="KEGG" id="stha:NCTC11429_03721"/>
<evidence type="ECO:0000313" key="1">
    <source>
        <dbReference type="EMBL" id="VTR48569.1"/>
    </source>
</evidence>